<evidence type="ECO:0000313" key="2">
    <source>
        <dbReference type="Proteomes" id="UP000299102"/>
    </source>
</evidence>
<dbReference type="Proteomes" id="UP000299102">
    <property type="component" value="Unassembled WGS sequence"/>
</dbReference>
<gene>
    <name evidence="1" type="ORF">EVAR_19112_1</name>
</gene>
<dbReference type="EMBL" id="BGZK01000204">
    <property type="protein sequence ID" value="GBP28261.1"/>
    <property type="molecule type" value="Genomic_DNA"/>
</dbReference>
<evidence type="ECO:0000313" key="1">
    <source>
        <dbReference type="EMBL" id="GBP28261.1"/>
    </source>
</evidence>
<comment type="caution">
    <text evidence="1">The sequence shown here is derived from an EMBL/GenBank/DDBJ whole genome shotgun (WGS) entry which is preliminary data.</text>
</comment>
<name>A0A4C1UP66_EUMVA</name>
<reference evidence="1 2" key="1">
    <citation type="journal article" date="2019" name="Commun. Biol.">
        <title>The bagworm genome reveals a unique fibroin gene that provides high tensile strength.</title>
        <authorList>
            <person name="Kono N."/>
            <person name="Nakamura H."/>
            <person name="Ohtoshi R."/>
            <person name="Tomita M."/>
            <person name="Numata K."/>
            <person name="Arakawa K."/>
        </authorList>
    </citation>
    <scope>NUCLEOTIDE SEQUENCE [LARGE SCALE GENOMIC DNA]</scope>
</reference>
<dbReference type="AlphaFoldDB" id="A0A4C1UP66"/>
<protein>
    <submittedName>
        <fullName evidence="1">Uncharacterized protein</fullName>
    </submittedName>
</protein>
<proteinExistence type="predicted"/>
<organism evidence="1 2">
    <name type="scientific">Eumeta variegata</name>
    <name type="common">Bagworm moth</name>
    <name type="synonym">Eumeta japonica</name>
    <dbReference type="NCBI Taxonomy" id="151549"/>
    <lineage>
        <taxon>Eukaryota</taxon>
        <taxon>Metazoa</taxon>
        <taxon>Ecdysozoa</taxon>
        <taxon>Arthropoda</taxon>
        <taxon>Hexapoda</taxon>
        <taxon>Insecta</taxon>
        <taxon>Pterygota</taxon>
        <taxon>Neoptera</taxon>
        <taxon>Endopterygota</taxon>
        <taxon>Lepidoptera</taxon>
        <taxon>Glossata</taxon>
        <taxon>Ditrysia</taxon>
        <taxon>Tineoidea</taxon>
        <taxon>Psychidae</taxon>
        <taxon>Oiketicinae</taxon>
        <taxon>Eumeta</taxon>
    </lineage>
</organism>
<accession>A0A4C1UP66</accession>
<keyword evidence="2" id="KW-1185">Reference proteome</keyword>
<sequence length="126" mass="14532">MVNAIGHVSPLHLHKKREININPEFIIRWRLYSFQCVAFEPVGSGSDLDRRQIEQRIFIPKIYHTIRLGTHVKSLAPDIVIAMVVNSPQPTLEEVADQQTCKQCSRSKHLDQQILQIQELLEDVPQ</sequence>